<dbReference type="STRING" id="3880.A0A072UWC5"/>
<dbReference type="EMBL" id="CM001220">
    <property type="protein sequence ID" value="KEH30175.1"/>
    <property type="molecule type" value="Genomic_DNA"/>
</dbReference>
<dbReference type="GO" id="GO:0016730">
    <property type="term" value="F:oxidoreductase activity, acting on iron-sulfur proteins as donors"/>
    <property type="evidence" value="ECO:0007669"/>
    <property type="project" value="InterPro"/>
</dbReference>
<dbReference type="PANTHER" id="PTHR31032:SF2">
    <property type="entry name" value="PGR5-LIKE A PROTEIN"/>
    <property type="match status" value="1"/>
</dbReference>
<keyword evidence="1" id="KW-0472">Membrane</keyword>
<dbReference type="AlphaFoldDB" id="A0A072UWC5"/>
<accession>A0A072UWC5</accession>
<reference evidence="1 3" key="2">
    <citation type="journal article" date="2014" name="BMC Genomics">
        <title>An improved genome release (version Mt4.0) for the model legume Medicago truncatula.</title>
        <authorList>
            <person name="Tang H."/>
            <person name="Krishnakumar V."/>
            <person name="Bidwell S."/>
            <person name="Rosen B."/>
            <person name="Chan A."/>
            <person name="Zhou S."/>
            <person name="Gentzbittel L."/>
            <person name="Childs K.L."/>
            <person name="Yandell M."/>
            <person name="Gundlach H."/>
            <person name="Mayer K.F."/>
            <person name="Schwartz D.C."/>
            <person name="Town C.D."/>
        </authorList>
    </citation>
    <scope>GENOME REANNOTATION</scope>
    <source>
        <strain evidence="1">A17</strain>
        <strain evidence="2 3">cv. Jemalong A17</strain>
    </source>
</reference>
<keyword evidence="3" id="KW-1185">Reference proteome</keyword>
<gene>
    <name evidence="1" type="ordered locus">MTR_4g064030</name>
</gene>
<keyword evidence="1" id="KW-0812">Transmembrane</keyword>
<protein>
    <submittedName>
        <fullName evidence="1">Transmembrane protein, putative</fullName>
    </submittedName>
</protein>
<reference evidence="2" key="3">
    <citation type="submission" date="2015-04" db="UniProtKB">
        <authorList>
            <consortium name="EnsemblPlants"/>
        </authorList>
    </citation>
    <scope>IDENTIFICATION</scope>
    <source>
        <strain evidence="2">cv. Jemalong A17</strain>
    </source>
</reference>
<dbReference type="GO" id="GO:0009773">
    <property type="term" value="P:photosynthetic electron transport in photosystem I"/>
    <property type="evidence" value="ECO:0007669"/>
    <property type="project" value="InterPro"/>
</dbReference>
<dbReference type="HOGENOM" id="CLU_1828188_0_0_1"/>
<name>A0A072UWC5_MEDTR</name>
<dbReference type="EnsemblPlants" id="KEH30175">
    <property type="protein sequence ID" value="KEH30175"/>
    <property type="gene ID" value="MTR_4g064030"/>
</dbReference>
<dbReference type="GO" id="GO:0009535">
    <property type="term" value="C:chloroplast thylakoid membrane"/>
    <property type="evidence" value="ECO:0007669"/>
    <property type="project" value="InterPro"/>
</dbReference>
<dbReference type="PANTHER" id="PTHR31032">
    <property type="entry name" value="PGR5-LIKE PROTEIN 1B, CHLOROPLASTIC"/>
    <property type="match status" value="1"/>
</dbReference>
<sequence>MALALASTWTMFIAFGSLVCIGPISYTVGMAYQNAFSSVKVLQGLWRNDLVSLKGACPNCGEEVFAFVRIDRNIDSPHKQIVMCVCECLLEFRTNMEVVLSIFSDQFQDSVDSGFMGVFTLFHREEDPNAKGNCKLPFQLL</sequence>
<dbReference type="InterPro" id="IPR039987">
    <property type="entry name" value="PGRL1"/>
</dbReference>
<evidence type="ECO:0000313" key="3">
    <source>
        <dbReference type="Proteomes" id="UP000002051"/>
    </source>
</evidence>
<evidence type="ECO:0000313" key="1">
    <source>
        <dbReference type="EMBL" id="KEH30175.1"/>
    </source>
</evidence>
<dbReference type="Proteomes" id="UP000002051">
    <property type="component" value="Chromosome 4"/>
</dbReference>
<organism evidence="1 3">
    <name type="scientific">Medicago truncatula</name>
    <name type="common">Barrel medic</name>
    <name type="synonym">Medicago tribuloides</name>
    <dbReference type="NCBI Taxonomy" id="3880"/>
    <lineage>
        <taxon>Eukaryota</taxon>
        <taxon>Viridiplantae</taxon>
        <taxon>Streptophyta</taxon>
        <taxon>Embryophyta</taxon>
        <taxon>Tracheophyta</taxon>
        <taxon>Spermatophyta</taxon>
        <taxon>Magnoliopsida</taxon>
        <taxon>eudicotyledons</taxon>
        <taxon>Gunneridae</taxon>
        <taxon>Pentapetalae</taxon>
        <taxon>rosids</taxon>
        <taxon>fabids</taxon>
        <taxon>Fabales</taxon>
        <taxon>Fabaceae</taxon>
        <taxon>Papilionoideae</taxon>
        <taxon>50 kb inversion clade</taxon>
        <taxon>NPAAA clade</taxon>
        <taxon>Hologalegina</taxon>
        <taxon>IRL clade</taxon>
        <taxon>Trifolieae</taxon>
        <taxon>Medicago</taxon>
    </lineage>
</organism>
<evidence type="ECO:0000313" key="2">
    <source>
        <dbReference type="EnsemblPlants" id="KEH30175"/>
    </source>
</evidence>
<reference evidence="1 3" key="1">
    <citation type="journal article" date="2011" name="Nature">
        <title>The Medicago genome provides insight into the evolution of rhizobial symbioses.</title>
        <authorList>
            <person name="Young N.D."/>
            <person name="Debelle F."/>
            <person name="Oldroyd G.E."/>
            <person name="Geurts R."/>
            <person name="Cannon S.B."/>
            <person name="Udvardi M.K."/>
            <person name="Benedito V.A."/>
            <person name="Mayer K.F."/>
            <person name="Gouzy J."/>
            <person name="Schoof H."/>
            <person name="Van de Peer Y."/>
            <person name="Proost S."/>
            <person name="Cook D.R."/>
            <person name="Meyers B.C."/>
            <person name="Spannagl M."/>
            <person name="Cheung F."/>
            <person name="De Mita S."/>
            <person name="Krishnakumar V."/>
            <person name="Gundlach H."/>
            <person name="Zhou S."/>
            <person name="Mudge J."/>
            <person name="Bharti A.K."/>
            <person name="Murray J.D."/>
            <person name="Naoumkina M.A."/>
            <person name="Rosen B."/>
            <person name="Silverstein K.A."/>
            <person name="Tang H."/>
            <person name="Rombauts S."/>
            <person name="Zhao P.X."/>
            <person name="Zhou P."/>
            <person name="Barbe V."/>
            <person name="Bardou P."/>
            <person name="Bechner M."/>
            <person name="Bellec A."/>
            <person name="Berger A."/>
            <person name="Berges H."/>
            <person name="Bidwell S."/>
            <person name="Bisseling T."/>
            <person name="Choisne N."/>
            <person name="Couloux A."/>
            <person name="Denny R."/>
            <person name="Deshpande S."/>
            <person name="Dai X."/>
            <person name="Doyle J.J."/>
            <person name="Dudez A.M."/>
            <person name="Farmer A.D."/>
            <person name="Fouteau S."/>
            <person name="Franken C."/>
            <person name="Gibelin C."/>
            <person name="Gish J."/>
            <person name="Goldstein S."/>
            <person name="Gonzalez A.J."/>
            <person name="Green P.J."/>
            <person name="Hallab A."/>
            <person name="Hartog M."/>
            <person name="Hua A."/>
            <person name="Humphray S.J."/>
            <person name="Jeong D.H."/>
            <person name="Jing Y."/>
            <person name="Jocker A."/>
            <person name="Kenton S.M."/>
            <person name="Kim D.J."/>
            <person name="Klee K."/>
            <person name="Lai H."/>
            <person name="Lang C."/>
            <person name="Lin S."/>
            <person name="Macmil S.L."/>
            <person name="Magdelenat G."/>
            <person name="Matthews L."/>
            <person name="McCorrison J."/>
            <person name="Monaghan E.L."/>
            <person name="Mun J.H."/>
            <person name="Najar F.Z."/>
            <person name="Nicholson C."/>
            <person name="Noirot C."/>
            <person name="O'Bleness M."/>
            <person name="Paule C.R."/>
            <person name="Poulain J."/>
            <person name="Prion F."/>
            <person name="Qin B."/>
            <person name="Qu C."/>
            <person name="Retzel E.F."/>
            <person name="Riddle C."/>
            <person name="Sallet E."/>
            <person name="Samain S."/>
            <person name="Samson N."/>
            <person name="Sanders I."/>
            <person name="Saurat O."/>
            <person name="Scarpelli C."/>
            <person name="Schiex T."/>
            <person name="Segurens B."/>
            <person name="Severin A.J."/>
            <person name="Sherrier D.J."/>
            <person name="Shi R."/>
            <person name="Sims S."/>
            <person name="Singer S.R."/>
            <person name="Sinharoy S."/>
            <person name="Sterck L."/>
            <person name="Viollet A."/>
            <person name="Wang B.B."/>
            <person name="Wang K."/>
            <person name="Wang M."/>
            <person name="Wang X."/>
            <person name="Warfsmann J."/>
            <person name="Weissenbach J."/>
            <person name="White D.D."/>
            <person name="White J.D."/>
            <person name="Wiley G.B."/>
            <person name="Wincker P."/>
            <person name="Xing Y."/>
            <person name="Yang L."/>
            <person name="Yao Z."/>
            <person name="Ying F."/>
            <person name="Zhai J."/>
            <person name="Zhou L."/>
            <person name="Zuber A."/>
            <person name="Denarie J."/>
            <person name="Dixon R.A."/>
            <person name="May G.D."/>
            <person name="Schwartz D.C."/>
            <person name="Rogers J."/>
            <person name="Quetier F."/>
            <person name="Town C.D."/>
            <person name="Roe B.A."/>
        </authorList>
    </citation>
    <scope>NUCLEOTIDE SEQUENCE [LARGE SCALE GENOMIC DNA]</scope>
    <source>
        <strain evidence="1">A17</strain>
        <strain evidence="2 3">cv. Jemalong A17</strain>
    </source>
</reference>
<proteinExistence type="predicted"/>